<dbReference type="EMBL" id="LT838813">
    <property type="protein sequence ID" value="SMD45113.1"/>
    <property type="molecule type" value="Genomic_DNA"/>
</dbReference>
<evidence type="ECO:0000313" key="2">
    <source>
        <dbReference type="Proteomes" id="UP000192333"/>
    </source>
</evidence>
<sequence>MELEKFIESLKEKNPQKGKSIQLEALWHDGKGDWKKAHDLADGPSDKLSSRVHAYLHRKEGDLWNAGYWYRKSGESMPDLSLEEEWTILVNRILERE</sequence>
<keyword evidence="2" id="KW-1185">Reference proteome</keyword>
<dbReference type="RefSeq" id="WP_084121866.1">
    <property type="nucleotide sequence ID" value="NZ_LT838813.1"/>
</dbReference>
<protein>
    <submittedName>
        <fullName evidence="1">Uncharacterized protein</fullName>
    </submittedName>
</protein>
<reference evidence="2" key="1">
    <citation type="submission" date="2017-04" db="EMBL/GenBank/DDBJ databases">
        <authorList>
            <person name="Varghese N."/>
            <person name="Submissions S."/>
        </authorList>
    </citation>
    <scope>NUCLEOTIDE SEQUENCE [LARGE SCALE GENOMIC DNA]</scope>
    <source>
        <strain evidence="2">DSM 16537</strain>
    </source>
</reference>
<dbReference type="OrthoDB" id="370799at2"/>
<dbReference type="Proteomes" id="UP000192333">
    <property type="component" value="Chromosome I"/>
</dbReference>
<evidence type="ECO:0000313" key="1">
    <source>
        <dbReference type="EMBL" id="SMD45113.1"/>
    </source>
</evidence>
<gene>
    <name evidence="1" type="ORF">SAMN00777080_3755</name>
</gene>
<accession>A0A1W2H891</accession>
<dbReference type="AlphaFoldDB" id="A0A1W2H891"/>
<proteinExistence type="predicted"/>
<organism evidence="1 2">
    <name type="scientific">Aquiflexum balticum DSM 16537</name>
    <dbReference type="NCBI Taxonomy" id="758820"/>
    <lineage>
        <taxon>Bacteria</taxon>
        <taxon>Pseudomonadati</taxon>
        <taxon>Bacteroidota</taxon>
        <taxon>Cytophagia</taxon>
        <taxon>Cytophagales</taxon>
        <taxon>Cyclobacteriaceae</taxon>
        <taxon>Aquiflexum</taxon>
    </lineage>
</organism>
<name>A0A1W2H891_9BACT</name>